<feature type="region of interest" description="Disordered" evidence="1">
    <location>
        <begin position="144"/>
        <end position="179"/>
    </location>
</feature>
<dbReference type="RefSeq" id="XP_033598805.1">
    <property type="nucleotide sequence ID" value="XM_033747167.1"/>
</dbReference>
<reference evidence="4" key="1">
    <citation type="journal article" date="2020" name="Stud. Mycol.">
        <title>101 Dothideomycetes genomes: a test case for predicting lifestyles and emergence of pathogens.</title>
        <authorList>
            <person name="Haridas S."/>
            <person name="Albert R."/>
            <person name="Binder M."/>
            <person name="Bloem J."/>
            <person name="Labutti K."/>
            <person name="Salamov A."/>
            <person name="Andreopoulos B."/>
            <person name="Baker S."/>
            <person name="Barry K."/>
            <person name="Bills G."/>
            <person name="Bluhm B."/>
            <person name="Cannon C."/>
            <person name="Castanera R."/>
            <person name="Culley D."/>
            <person name="Daum C."/>
            <person name="Ezra D."/>
            <person name="Gonzalez J."/>
            <person name="Henrissat B."/>
            <person name="Kuo A."/>
            <person name="Liang C."/>
            <person name="Lipzen A."/>
            <person name="Lutzoni F."/>
            <person name="Magnuson J."/>
            <person name="Mondo S."/>
            <person name="Nolan M."/>
            <person name="Ohm R."/>
            <person name="Pangilinan J."/>
            <person name="Park H.-J."/>
            <person name="Ramirez L."/>
            <person name="Alfaro M."/>
            <person name="Sun H."/>
            <person name="Tritt A."/>
            <person name="Yoshinaga Y."/>
            <person name="Zwiers L.-H."/>
            <person name="Turgeon B."/>
            <person name="Goodwin S."/>
            <person name="Spatafora J."/>
            <person name="Crous P."/>
            <person name="Grigoriev I."/>
        </authorList>
    </citation>
    <scope>NUCLEOTIDE SEQUENCE</scope>
    <source>
        <strain evidence="4">CBS 121739</strain>
    </source>
</reference>
<feature type="domain" description="DUF7729" evidence="3">
    <location>
        <begin position="183"/>
        <end position="389"/>
    </location>
</feature>
<dbReference type="EMBL" id="ML996575">
    <property type="protein sequence ID" value="KAF2756354.1"/>
    <property type="molecule type" value="Genomic_DNA"/>
</dbReference>
<dbReference type="AlphaFoldDB" id="A0A6A6W2W1"/>
<keyword evidence="2" id="KW-1133">Transmembrane helix</keyword>
<feature type="compositionally biased region" description="Low complexity" evidence="1">
    <location>
        <begin position="156"/>
        <end position="174"/>
    </location>
</feature>
<feature type="compositionally biased region" description="Polar residues" evidence="1">
    <location>
        <begin position="63"/>
        <end position="73"/>
    </location>
</feature>
<dbReference type="PANTHER" id="PTHR39460:SF1">
    <property type="entry name" value="C6 TRANSCRIPTION FACTOR"/>
    <property type="match status" value="1"/>
</dbReference>
<evidence type="ECO:0000256" key="1">
    <source>
        <dbReference type="SAM" id="MobiDB-lite"/>
    </source>
</evidence>
<dbReference type="Pfam" id="PF24855">
    <property type="entry name" value="DUF7729"/>
    <property type="match status" value="1"/>
</dbReference>
<keyword evidence="2" id="KW-0812">Transmembrane</keyword>
<dbReference type="GeneID" id="54488221"/>
<protein>
    <recommendedName>
        <fullName evidence="3">DUF7729 domain-containing protein</fullName>
    </recommendedName>
</protein>
<dbReference type="InterPro" id="IPR056146">
    <property type="entry name" value="DUF7729"/>
</dbReference>
<feature type="compositionally biased region" description="Low complexity" evidence="1">
    <location>
        <begin position="53"/>
        <end position="62"/>
    </location>
</feature>
<dbReference type="OrthoDB" id="2564812at2759"/>
<evidence type="ECO:0000259" key="3">
    <source>
        <dbReference type="Pfam" id="PF24855"/>
    </source>
</evidence>
<gene>
    <name evidence="4" type="ORF">EJ05DRAFT_501859</name>
</gene>
<feature type="region of interest" description="Disordered" evidence="1">
    <location>
        <begin position="53"/>
        <end position="73"/>
    </location>
</feature>
<keyword evidence="2" id="KW-0472">Membrane</keyword>
<organism evidence="4 5">
    <name type="scientific">Pseudovirgaria hyperparasitica</name>
    <dbReference type="NCBI Taxonomy" id="470096"/>
    <lineage>
        <taxon>Eukaryota</taxon>
        <taxon>Fungi</taxon>
        <taxon>Dikarya</taxon>
        <taxon>Ascomycota</taxon>
        <taxon>Pezizomycotina</taxon>
        <taxon>Dothideomycetes</taxon>
        <taxon>Dothideomycetes incertae sedis</taxon>
        <taxon>Acrospermales</taxon>
        <taxon>Acrospermaceae</taxon>
        <taxon>Pseudovirgaria</taxon>
    </lineage>
</organism>
<sequence>MSCPDAESCNDTACRQGTTLRPNSHAGLPSHQTLLPEPLILAFASASNTATNTTANTVSSQSPQSLIQSHTRPALSIRSTTKSLRFIPFVLLVLLSILADSTTAALSRVHADRHSRAISAQFGHLLVDRSTGSAPQAFHLALRKETDEDAEDKPSEPSATPTPTENSTPSATSNAPDSSLTAIPMPFDTSLGNNFTAQSCPDFFVAFLNNATFQSCTPLSLLLYNSVSFFDATKTNLRVTQTLDATCNVDYEQCSSLMDHLAQEIPKDTACGADLELGNPSVTQALSGLIAYQPLYAAGCMKDKEGNYCFANAITNDSADAADDSYIYYLPLGTNMPGGSRPTCNSCLTDTMAVFDVAAANETQPLSKTYVAAAGQINLGCGPSFVNATIAQLSGAQPIVGGSAPLLALAVTLLALFI</sequence>
<accession>A0A6A6W2W1</accession>
<keyword evidence="5" id="KW-1185">Reference proteome</keyword>
<dbReference type="PANTHER" id="PTHR39460">
    <property type="entry name" value="EXPRESSED PROTEIN"/>
    <property type="match status" value="1"/>
</dbReference>
<name>A0A6A6W2W1_9PEZI</name>
<evidence type="ECO:0000313" key="5">
    <source>
        <dbReference type="Proteomes" id="UP000799437"/>
    </source>
</evidence>
<proteinExistence type="predicted"/>
<feature type="transmembrane region" description="Helical" evidence="2">
    <location>
        <begin position="399"/>
        <end position="417"/>
    </location>
</feature>
<dbReference type="Proteomes" id="UP000799437">
    <property type="component" value="Unassembled WGS sequence"/>
</dbReference>
<evidence type="ECO:0000256" key="2">
    <source>
        <dbReference type="SAM" id="Phobius"/>
    </source>
</evidence>
<evidence type="ECO:0000313" key="4">
    <source>
        <dbReference type="EMBL" id="KAF2756354.1"/>
    </source>
</evidence>